<dbReference type="Gene3D" id="1.10.540.10">
    <property type="entry name" value="Acyl-CoA dehydrogenase/oxidase, N-terminal domain"/>
    <property type="match status" value="1"/>
</dbReference>
<evidence type="ECO:0000256" key="1">
    <source>
        <dbReference type="ARBA" id="ARBA00023002"/>
    </source>
</evidence>
<dbReference type="PIRSF" id="PIRSF016578">
    <property type="entry name" value="HsaA"/>
    <property type="match status" value="1"/>
</dbReference>
<dbReference type="Gene3D" id="2.40.110.10">
    <property type="entry name" value="Butyryl-CoA Dehydrogenase, subunit A, domain 2"/>
    <property type="match status" value="1"/>
</dbReference>
<comment type="caution">
    <text evidence="3">The sequence shown here is derived from an EMBL/GenBank/DDBJ whole genome shotgun (WGS) entry which is preliminary data.</text>
</comment>
<dbReference type="InterPro" id="IPR036250">
    <property type="entry name" value="AcylCo_DH-like_C"/>
</dbReference>
<dbReference type="RefSeq" id="WP_368376609.1">
    <property type="nucleotide sequence ID" value="NZ_JBFRYB010000001.1"/>
</dbReference>
<dbReference type="PANTHER" id="PTHR48083">
    <property type="entry name" value="MEDIUM-CHAIN SPECIFIC ACYL-COA DEHYDROGENASE, MITOCHONDRIAL-RELATED"/>
    <property type="match status" value="1"/>
</dbReference>
<gene>
    <name evidence="3" type="ORF">AB4875_13655</name>
</gene>
<dbReference type="GO" id="GO:0004497">
    <property type="term" value="F:monooxygenase activity"/>
    <property type="evidence" value="ECO:0007669"/>
    <property type="project" value="UniProtKB-KW"/>
</dbReference>
<dbReference type="InterPro" id="IPR046373">
    <property type="entry name" value="Acyl-CoA_Oxase/DH_mid-dom_sf"/>
</dbReference>
<name>A0ABV3U0K0_9GAMM</name>
<dbReference type="SUPFAM" id="SSF56645">
    <property type="entry name" value="Acyl-CoA dehydrogenase NM domain-like"/>
    <property type="match status" value="1"/>
</dbReference>
<evidence type="ECO:0000259" key="2">
    <source>
        <dbReference type="Pfam" id="PF08028"/>
    </source>
</evidence>
<sequence>MSVAQAKSDANMFSAAEMMTAIREMQPRLRERAPETKAIRKVPQASIDELQDIGFFLALQPKRYGGLELTPQEFFRMQIALAEGCMSTAWASGIIAVHAFQIAIMDDRAQQAIWGDNIHTRVSSSYAPMGKVTVVDGGFKLSGRWGWSSGSDHCTWALLGAIIPGDGYRTFLVPKGDYKIIDTWQSMGLEGTGSNDIAVDDVFVPDYMTHKQTDGFACTNPGQALNTAPLYQLPWAQTFIRVVCTPAIGACKSAVELYKHAVLNKASGDPTKLAGDTQVQERIAAAVNGIDEMEALLFANFDKMMAMAEAGQAIPVEDRARYRYHASLVITKSIEIIDSLFEVAGGQSVFLGSEIQQRFLDIHTARAHVANNPTSFARNLGGLGLGMDNGDFFL</sequence>
<dbReference type="InterPro" id="IPR037069">
    <property type="entry name" value="AcylCoA_DH/ox_N_sf"/>
</dbReference>
<evidence type="ECO:0000313" key="4">
    <source>
        <dbReference type="Proteomes" id="UP001557484"/>
    </source>
</evidence>
<dbReference type="InterPro" id="IPR013107">
    <property type="entry name" value="Acyl-CoA_DH_C"/>
</dbReference>
<feature type="domain" description="Acyl-CoA dehydrogenase C-terminal" evidence="2">
    <location>
        <begin position="243"/>
        <end position="372"/>
    </location>
</feature>
<dbReference type="Proteomes" id="UP001557484">
    <property type="component" value="Unassembled WGS sequence"/>
</dbReference>
<proteinExistence type="predicted"/>
<keyword evidence="3" id="KW-0503">Monooxygenase</keyword>
<dbReference type="Gene3D" id="1.20.140.10">
    <property type="entry name" value="Butyryl-CoA Dehydrogenase, subunit A, domain 3"/>
    <property type="match status" value="1"/>
</dbReference>
<reference evidence="3 4" key="1">
    <citation type="journal article" date="2011" name="Int. J. Syst. Evol. Microbiol.">
        <title>Zhongshania antarctica gen. nov., sp. nov. and Zhongshania guokunii sp. nov., gammaproteobacteria respectively isolated from coastal attached (fast) ice and surface seawater of the Antarctic.</title>
        <authorList>
            <person name="Li H.J."/>
            <person name="Zhang X.Y."/>
            <person name="Chen C.X."/>
            <person name="Zhang Y.J."/>
            <person name="Gao Z.M."/>
            <person name="Yu Y."/>
            <person name="Chen X.L."/>
            <person name="Chen B."/>
            <person name="Zhang Y.Z."/>
        </authorList>
    </citation>
    <scope>NUCLEOTIDE SEQUENCE [LARGE SCALE GENOMIC DNA]</scope>
    <source>
        <strain evidence="3 4">R06B22</strain>
    </source>
</reference>
<keyword evidence="4" id="KW-1185">Reference proteome</keyword>
<organism evidence="3 4">
    <name type="scientific">Zhongshania arctica</name>
    <dbReference type="NCBI Taxonomy" id="3238302"/>
    <lineage>
        <taxon>Bacteria</taxon>
        <taxon>Pseudomonadati</taxon>
        <taxon>Pseudomonadota</taxon>
        <taxon>Gammaproteobacteria</taxon>
        <taxon>Cellvibrionales</taxon>
        <taxon>Spongiibacteraceae</taxon>
        <taxon>Zhongshania</taxon>
    </lineage>
</organism>
<keyword evidence="1" id="KW-0560">Oxidoreductase</keyword>
<dbReference type="Pfam" id="PF08028">
    <property type="entry name" value="Acyl-CoA_dh_2"/>
    <property type="match status" value="1"/>
</dbReference>
<protein>
    <submittedName>
        <fullName evidence="3">Flavin-dependent monooxygenase</fullName>
    </submittedName>
</protein>
<dbReference type="InterPro" id="IPR050741">
    <property type="entry name" value="Acyl-CoA_dehydrogenase"/>
</dbReference>
<dbReference type="EMBL" id="JBFRYB010000001">
    <property type="protein sequence ID" value="MEX1666534.1"/>
    <property type="molecule type" value="Genomic_DNA"/>
</dbReference>
<dbReference type="SUPFAM" id="SSF47203">
    <property type="entry name" value="Acyl-CoA dehydrogenase C-terminal domain-like"/>
    <property type="match status" value="1"/>
</dbReference>
<evidence type="ECO:0000313" key="3">
    <source>
        <dbReference type="EMBL" id="MEX1666534.1"/>
    </source>
</evidence>
<accession>A0ABV3U0K0</accession>
<dbReference type="InterPro" id="IPR009100">
    <property type="entry name" value="AcylCoA_DH/oxidase_NM_dom_sf"/>
</dbReference>
<dbReference type="PANTHER" id="PTHR48083:SF19">
    <property type="entry name" value="FLAVIN-DEPENDENT MONOOXYGENASE, OXYGENASE SUBUNIT HSAA"/>
    <property type="match status" value="1"/>
</dbReference>